<sequence length="182" mass="19183">MISSSNDTPAQSQSVAIIQSPPLWGVTIKVDRPLKYITIMHGGAIDGIELEYAKNDAETTKFSHGTSSRTNLLNRSTVTLGDKENIVAVSGLHGSSMWGVRVLQLSFAICDTSTGKMRVAGPFGLGLSDSTPQPFHITANGSFVALGGFATNTDLSLGQLYLAGKDGGLYGLTFIDIAYPSV</sequence>
<keyword evidence="3" id="KW-1185">Reference proteome</keyword>
<dbReference type="Gene3D" id="2.100.10.30">
    <property type="entry name" value="Jacalin-like lectin domain"/>
    <property type="match status" value="1"/>
</dbReference>
<dbReference type="Proteomes" id="UP001140091">
    <property type="component" value="Unassembled WGS sequence"/>
</dbReference>
<gene>
    <name evidence="2" type="ORF">H1R20_g13516</name>
</gene>
<protein>
    <recommendedName>
        <fullName evidence="1">Jacalin-type lectin domain-containing protein</fullName>
    </recommendedName>
</protein>
<organism evidence="2 3">
    <name type="scientific">Candolleomyces eurysporus</name>
    <dbReference type="NCBI Taxonomy" id="2828524"/>
    <lineage>
        <taxon>Eukaryota</taxon>
        <taxon>Fungi</taxon>
        <taxon>Dikarya</taxon>
        <taxon>Basidiomycota</taxon>
        <taxon>Agaricomycotina</taxon>
        <taxon>Agaricomycetes</taxon>
        <taxon>Agaricomycetidae</taxon>
        <taxon>Agaricales</taxon>
        <taxon>Agaricineae</taxon>
        <taxon>Psathyrellaceae</taxon>
        <taxon>Candolleomyces</taxon>
    </lineage>
</organism>
<dbReference type="InterPro" id="IPR001229">
    <property type="entry name" value="Jacalin-like_lectin_dom"/>
</dbReference>
<evidence type="ECO:0000259" key="1">
    <source>
        <dbReference type="Pfam" id="PF01419"/>
    </source>
</evidence>
<name>A0A9W8IZI7_9AGAR</name>
<dbReference type="SUPFAM" id="SSF51101">
    <property type="entry name" value="Mannose-binding lectins"/>
    <property type="match status" value="1"/>
</dbReference>
<evidence type="ECO:0000313" key="2">
    <source>
        <dbReference type="EMBL" id="KAJ2923579.1"/>
    </source>
</evidence>
<comment type="caution">
    <text evidence="2">The sequence shown here is derived from an EMBL/GenBank/DDBJ whole genome shotgun (WGS) entry which is preliminary data.</text>
</comment>
<reference evidence="2" key="1">
    <citation type="submission" date="2022-06" db="EMBL/GenBank/DDBJ databases">
        <title>Genome Sequence of Candolleomyces eurysporus.</title>
        <authorList>
            <person name="Buettner E."/>
        </authorList>
    </citation>
    <scope>NUCLEOTIDE SEQUENCE</scope>
    <source>
        <strain evidence="2">VTCC 930004</strain>
    </source>
</reference>
<feature type="domain" description="Jacalin-type lectin" evidence="1">
    <location>
        <begin position="34"/>
        <end position="149"/>
    </location>
</feature>
<accession>A0A9W8IZI7</accession>
<proteinExistence type="predicted"/>
<dbReference type="OrthoDB" id="2943769at2759"/>
<feature type="non-terminal residue" evidence="2">
    <location>
        <position position="1"/>
    </location>
</feature>
<dbReference type="Pfam" id="PF01419">
    <property type="entry name" value="Jacalin"/>
    <property type="match status" value="1"/>
</dbReference>
<dbReference type="EMBL" id="JANBPK010001313">
    <property type="protein sequence ID" value="KAJ2923579.1"/>
    <property type="molecule type" value="Genomic_DNA"/>
</dbReference>
<evidence type="ECO:0000313" key="3">
    <source>
        <dbReference type="Proteomes" id="UP001140091"/>
    </source>
</evidence>
<dbReference type="AlphaFoldDB" id="A0A9W8IZI7"/>
<dbReference type="InterPro" id="IPR036404">
    <property type="entry name" value="Jacalin-like_lectin_dom_sf"/>
</dbReference>